<evidence type="ECO:0000313" key="8">
    <source>
        <dbReference type="EMBL" id="KAK6628488.1"/>
    </source>
</evidence>
<protein>
    <recommendedName>
        <fullName evidence="7">Peptidase S1 domain-containing protein</fullName>
    </recommendedName>
</protein>
<dbReference type="PROSITE" id="PS00134">
    <property type="entry name" value="TRYPSIN_HIS"/>
    <property type="match status" value="1"/>
</dbReference>
<sequence length="409" mass="45215">MSPISVCSQIPKFPRLTSSFTGNSPTNSVLNMKCIRIWFIVLSISVFYLARCQEVESDEFQPKNENQNEEKESQLEKIINRNSFLEWLFGLTSSEPEEEAPVTESVVESTCKPCSCGTANKKIRIVGGKPTQVNEYPWMALLMYNKKFYCGGSLINTRYVLTAAHCVDGFNKQKITVRFLEHDRGSESESSVIERKVNRVIRHSGYNDRTFNNDIALLQLDKEVTFDDELRPVCLPARGKSFSHYDGLVTGWGVRSQGGVTSPILHEVTVPIMSNAECRKTKYGSKRITDNMLCAGFPEGKKDACQGDSGGPLHVVNGTYHDIVGVVSWGEGCARPGYPGVYSRVNRYLTWIARNTADTCPCTAKQIVVSSPKPTTAPTTTTARDKTTSAASDTKTSTSAPANNSQNKT</sequence>
<organism evidence="8 9">
    <name type="scientific">Polyplax serrata</name>
    <name type="common">Common mouse louse</name>
    <dbReference type="NCBI Taxonomy" id="468196"/>
    <lineage>
        <taxon>Eukaryota</taxon>
        <taxon>Metazoa</taxon>
        <taxon>Ecdysozoa</taxon>
        <taxon>Arthropoda</taxon>
        <taxon>Hexapoda</taxon>
        <taxon>Insecta</taxon>
        <taxon>Pterygota</taxon>
        <taxon>Neoptera</taxon>
        <taxon>Paraneoptera</taxon>
        <taxon>Psocodea</taxon>
        <taxon>Troctomorpha</taxon>
        <taxon>Phthiraptera</taxon>
        <taxon>Anoplura</taxon>
        <taxon>Polyplacidae</taxon>
        <taxon>Polyplax</taxon>
    </lineage>
</organism>
<proteinExistence type="predicted"/>
<feature type="domain" description="Peptidase S1" evidence="7">
    <location>
        <begin position="125"/>
        <end position="357"/>
    </location>
</feature>
<keyword evidence="1 5" id="KW-0645">Protease</keyword>
<dbReference type="CDD" id="cd00190">
    <property type="entry name" value="Tryp_SPc"/>
    <property type="match status" value="1"/>
</dbReference>
<evidence type="ECO:0000259" key="7">
    <source>
        <dbReference type="PROSITE" id="PS50240"/>
    </source>
</evidence>
<evidence type="ECO:0000256" key="5">
    <source>
        <dbReference type="RuleBase" id="RU363034"/>
    </source>
</evidence>
<dbReference type="FunFam" id="2.40.10.10:FF:000006">
    <property type="entry name" value="Serine proteinase stubble"/>
    <property type="match status" value="1"/>
</dbReference>
<dbReference type="GO" id="GO:0006508">
    <property type="term" value="P:proteolysis"/>
    <property type="evidence" value="ECO:0007669"/>
    <property type="project" value="UniProtKB-KW"/>
</dbReference>
<dbReference type="InterPro" id="IPR043504">
    <property type="entry name" value="Peptidase_S1_PA_chymotrypsin"/>
</dbReference>
<dbReference type="Proteomes" id="UP001372834">
    <property type="component" value="Unassembled WGS sequence"/>
</dbReference>
<dbReference type="SUPFAM" id="SSF50494">
    <property type="entry name" value="Trypsin-like serine proteases"/>
    <property type="match status" value="1"/>
</dbReference>
<dbReference type="InterPro" id="IPR001314">
    <property type="entry name" value="Peptidase_S1A"/>
</dbReference>
<keyword evidence="2 5" id="KW-0378">Hydrolase</keyword>
<comment type="caution">
    <text evidence="8">The sequence shown here is derived from an EMBL/GenBank/DDBJ whole genome shotgun (WGS) entry which is preliminary data.</text>
</comment>
<accession>A0AAN8PZE2</accession>
<dbReference type="SMART" id="SM00020">
    <property type="entry name" value="Tryp_SPc"/>
    <property type="match status" value="1"/>
</dbReference>
<feature type="compositionally biased region" description="Low complexity" evidence="6">
    <location>
        <begin position="371"/>
        <end position="400"/>
    </location>
</feature>
<dbReference type="AlphaFoldDB" id="A0AAN8PZE2"/>
<evidence type="ECO:0000256" key="2">
    <source>
        <dbReference type="ARBA" id="ARBA00022801"/>
    </source>
</evidence>
<keyword evidence="4" id="KW-1015">Disulfide bond</keyword>
<name>A0AAN8PZE2_POLSC</name>
<dbReference type="PROSITE" id="PS00135">
    <property type="entry name" value="TRYPSIN_SER"/>
    <property type="match status" value="1"/>
</dbReference>
<dbReference type="InterPro" id="IPR001254">
    <property type="entry name" value="Trypsin_dom"/>
</dbReference>
<keyword evidence="3 5" id="KW-0720">Serine protease</keyword>
<dbReference type="InterPro" id="IPR018114">
    <property type="entry name" value="TRYPSIN_HIS"/>
</dbReference>
<dbReference type="Gene3D" id="2.40.10.10">
    <property type="entry name" value="Trypsin-like serine proteases"/>
    <property type="match status" value="1"/>
</dbReference>
<dbReference type="PRINTS" id="PR00722">
    <property type="entry name" value="CHYMOTRYPSIN"/>
</dbReference>
<dbReference type="PANTHER" id="PTHR24252:SF7">
    <property type="entry name" value="HYALIN"/>
    <property type="match status" value="1"/>
</dbReference>
<evidence type="ECO:0000256" key="4">
    <source>
        <dbReference type="ARBA" id="ARBA00023157"/>
    </source>
</evidence>
<dbReference type="EMBL" id="JAWJWE010000036">
    <property type="protein sequence ID" value="KAK6628488.1"/>
    <property type="molecule type" value="Genomic_DNA"/>
</dbReference>
<reference evidence="8 9" key="1">
    <citation type="submission" date="2023-10" db="EMBL/GenBank/DDBJ databases">
        <title>Genomes of two closely related lineages of the louse Polyplax serrata with different host specificities.</title>
        <authorList>
            <person name="Martinu J."/>
            <person name="Tarabai H."/>
            <person name="Stefka J."/>
            <person name="Hypsa V."/>
        </authorList>
    </citation>
    <scope>NUCLEOTIDE SEQUENCE [LARGE SCALE GENOMIC DNA]</scope>
    <source>
        <strain evidence="8">HR10_N</strain>
    </source>
</reference>
<dbReference type="Pfam" id="PF00089">
    <property type="entry name" value="Trypsin"/>
    <property type="match status" value="1"/>
</dbReference>
<evidence type="ECO:0000256" key="6">
    <source>
        <dbReference type="SAM" id="MobiDB-lite"/>
    </source>
</evidence>
<dbReference type="InterPro" id="IPR009003">
    <property type="entry name" value="Peptidase_S1_PA"/>
</dbReference>
<evidence type="ECO:0000313" key="9">
    <source>
        <dbReference type="Proteomes" id="UP001372834"/>
    </source>
</evidence>
<dbReference type="GO" id="GO:0004252">
    <property type="term" value="F:serine-type endopeptidase activity"/>
    <property type="evidence" value="ECO:0007669"/>
    <property type="project" value="InterPro"/>
</dbReference>
<dbReference type="PROSITE" id="PS50240">
    <property type="entry name" value="TRYPSIN_DOM"/>
    <property type="match status" value="1"/>
</dbReference>
<gene>
    <name evidence="8" type="ORF">RUM43_002303</name>
</gene>
<feature type="region of interest" description="Disordered" evidence="6">
    <location>
        <begin position="371"/>
        <end position="409"/>
    </location>
</feature>
<dbReference type="InterPro" id="IPR033116">
    <property type="entry name" value="TRYPSIN_SER"/>
</dbReference>
<dbReference type="PANTHER" id="PTHR24252">
    <property type="entry name" value="ACROSIN-RELATED"/>
    <property type="match status" value="1"/>
</dbReference>
<evidence type="ECO:0000256" key="1">
    <source>
        <dbReference type="ARBA" id="ARBA00022670"/>
    </source>
</evidence>
<evidence type="ECO:0000256" key="3">
    <source>
        <dbReference type="ARBA" id="ARBA00022825"/>
    </source>
</evidence>